<keyword evidence="1" id="KW-0732">Signal</keyword>
<feature type="chain" id="PRO_5042048762" description="Secreted protein" evidence="1">
    <location>
        <begin position="20"/>
        <end position="147"/>
    </location>
</feature>
<evidence type="ECO:0008006" key="4">
    <source>
        <dbReference type="Google" id="ProtNLM"/>
    </source>
</evidence>
<evidence type="ECO:0000313" key="2">
    <source>
        <dbReference type="EMBL" id="KAK3314420.1"/>
    </source>
</evidence>
<dbReference type="EMBL" id="JAUEDM010000007">
    <property type="protein sequence ID" value="KAK3314420.1"/>
    <property type="molecule type" value="Genomic_DNA"/>
</dbReference>
<comment type="caution">
    <text evidence="2">The sequence shown here is derived from an EMBL/GenBank/DDBJ whole genome shotgun (WGS) entry which is preliminary data.</text>
</comment>
<keyword evidence="3" id="KW-1185">Reference proteome</keyword>
<sequence>MRMSSALVVLGLNIGLLEYSTPGLPLISPSANLKCSCPSSSFPSGRKVASVSGTRLRESTPRILVMVSSRNRCRLIFLFHSSPLNDAEVRASVLFEVSWRPSIASCCSSRSFSLPDTGRPTCDALAIYCGSRKMFAEIPLWSSTYSG</sequence>
<evidence type="ECO:0000313" key="3">
    <source>
        <dbReference type="Proteomes" id="UP001283341"/>
    </source>
</evidence>
<proteinExistence type="predicted"/>
<name>A0AAE0M0I1_9PEZI</name>
<organism evidence="2 3">
    <name type="scientific">Apodospora peruviana</name>
    <dbReference type="NCBI Taxonomy" id="516989"/>
    <lineage>
        <taxon>Eukaryota</taxon>
        <taxon>Fungi</taxon>
        <taxon>Dikarya</taxon>
        <taxon>Ascomycota</taxon>
        <taxon>Pezizomycotina</taxon>
        <taxon>Sordariomycetes</taxon>
        <taxon>Sordariomycetidae</taxon>
        <taxon>Sordariales</taxon>
        <taxon>Lasiosphaeriaceae</taxon>
        <taxon>Apodospora</taxon>
    </lineage>
</organism>
<dbReference type="Proteomes" id="UP001283341">
    <property type="component" value="Unassembled WGS sequence"/>
</dbReference>
<reference evidence="2" key="2">
    <citation type="submission" date="2023-06" db="EMBL/GenBank/DDBJ databases">
        <authorList>
            <consortium name="Lawrence Berkeley National Laboratory"/>
            <person name="Haridas S."/>
            <person name="Hensen N."/>
            <person name="Bonometti L."/>
            <person name="Westerberg I."/>
            <person name="Brannstrom I.O."/>
            <person name="Guillou S."/>
            <person name="Cros-Aarteil S."/>
            <person name="Calhoun S."/>
            <person name="Kuo A."/>
            <person name="Mondo S."/>
            <person name="Pangilinan J."/>
            <person name="Riley R."/>
            <person name="Labutti K."/>
            <person name="Andreopoulos B."/>
            <person name="Lipzen A."/>
            <person name="Chen C."/>
            <person name="Yanf M."/>
            <person name="Daum C."/>
            <person name="Ng V."/>
            <person name="Clum A."/>
            <person name="Steindorff A."/>
            <person name="Ohm R."/>
            <person name="Martin F."/>
            <person name="Silar P."/>
            <person name="Natvig D."/>
            <person name="Lalanne C."/>
            <person name="Gautier V."/>
            <person name="Ament-Velasquez S.L."/>
            <person name="Kruys A."/>
            <person name="Hutchinson M.I."/>
            <person name="Powell A.J."/>
            <person name="Barry K."/>
            <person name="Miller A.N."/>
            <person name="Grigoriev I.V."/>
            <person name="Debuchy R."/>
            <person name="Gladieux P."/>
            <person name="Thoren M.H."/>
            <person name="Johannesson H."/>
        </authorList>
    </citation>
    <scope>NUCLEOTIDE SEQUENCE</scope>
    <source>
        <strain evidence="2">CBS 118394</strain>
    </source>
</reference>
<evidence type="ECO:0000256" key="1">
    <source>
        <dbReference type="SAM" id="SignalP"/>
    </source>
</evidence>
<accession>A0AAE0M0I1</accession>
<gene>
    <name evidence="2" type="ORF">B0H66DRAFT_377345</name>
</gene>
<feature type="signal peptide" evidence="1">
    <location>
        <begin position="1"/>
        <end position="19"/>
    </location>
</feature>
<dbReference type="AlphaFoldDB" id="A0AAE0M0I1"/>
<protein>
    <recommendedName>
        <fullName evidence="4">Secreted protein</fullName>
    </recommendedName>
</protein>
<reference evidence="2" key="1">
    <citation type="journal article" date="2023" name="Mol. Phylogenet. Evol.">
        <title>Genome-scale phylogeny and comparative genomics of the fungal order Sordariales.</title>
        <authorList>
            <person name="Hensen N."/>
            <person name="Bonometti L."/>
            <person name="Westerberg I."/>
            <person name="Brannstrom I.O."/>
            <person name="Guillou S."/>
            <person name="Cros-Aarteil S."/>
            <person name="Calhoun S."/>
            <person name="Haridas S."/>
            <person name="Kuo A."/>
            <person name="Mondo S."/>
            <person name="Pangilinan J."/>
            <person name="Riley R."/>
            <person name="LaButti K."/>
            <person name="Andreopoulos B."/>
            <person name="Lipzen A."/>
            <person name="Chen C."/>
            <person name="Yan M."/>
            <person name="Daum C."/>
            <person name="Ng V."/>
            <person name="Clum A."/>
            <person name="Steindorff A."/>
            <person name="Ohm R.A."/>
            <person name="Martin F."/>
            <person name="Silar P."/>
            <person name="Natvig D.O."/>
            <person name="Lalanne C."/>
            <person name="Gautier V."/>
            <person name="Ament-Velasquez S.L."/>
            <person name="Kruys A."/>
            <person name="Hutchinson M.I."/>
            <person name="Powell A.J."/>
            <person name="Barry K."/>
            <person name="Miller A.N."/>
            <person name="Grigoriev I.V."/>
            <person name="Debuchy R."/>
            <person name="Gladieux P."/>
            <person name="Hiltunen Thoren M."/>
            <person name="Johannesson H."/>
        </authorList>
    </citation>
    <scope>NUCLEOTIDE SEQUENCE</scope>
    <source>
        <strain evidence="2">CBS 118394</strain>
    </source>
</reference>